<dbReference type="PROSITE" id="PS50965">
    <property type="entry name" value="NERD"/>
    <property type="match status" value="1"/>
</dbReference>
<evidence type="ECO:0000259" key="1">
    <source>
        <dbReference type="PROSITE" id="PS50965"/>
    </source>
</evidence>
<dbReference type="STRING" id="1547283.A9C19_14610"/>
<name>A0A1L3MU52_9BACI</name>
<dbReference type="InterPro" id="IPR011528">
    <property type="entry name" value="NERD"/>
</dbReference>
<evidence type="ECO:0000313" key="3">
    <source>
        <dbReference type="Proteomes" id="UP000181936"/>
    </source>
</evidence>
<feature type="domain" description="NERD" evidence="1">
    <location>
        <begin position="41"/>
        <end position="157"/>
    </location>
</feature>
<keyword evidence="3" id="KW-1185">Reference proteome</keyword>
<sequence>MIAKPRTYPKHLKALEALQARISHDHPVYERVKENIAKRAAGYRGEQGIDYYLSFLDENKYTILHDVRLFDGTHFFQIDTLILSKKFILILEVKNIAGTLTFDQTFHQLIRQLDEKVEGFADPILQIQRQTLQLRKWLAPHSEWKQIPIKSLVIISTPRTIVKSINSMKEISELVIHTAKLPFRVAELEHSLSKNILSEKQRHQLTTTLLKHHLPKDSDILSQYGLSQEEIIKGVFCPACSFIPIQYYRGKWLCPHCNHNSKHAHKKALEEYSLIFSPVITNSELRNFLLVPSTMAANRLFHSLNLSFEGKNKARKYFLEGLYQN</sequence>
<organism evidence="2 3">
    <name type="scientific">Bacillus weihaiensis</name>
    <dbReference type="NCBI Taxonomy" id="1547283"/>
    <lineage>
        <taxon>Bacteria</taxon>
        <taxon>Bacillati</taxon>
        <taxon>Bacillota</taxon>
        <taxon>Bacilli</taxon>
        <taxon>Bacillales</taxon>
        <taxon>Bacillaceae</taxon>
        <taxon>Bacillus</taxon>
    </lineage>
</organism>
<protein>
    <recommendedName>
        <fullName evidence="1">NERD domain-containing protein</fullName>
    </recommendedName>
</protein>
<dbReference type="EMBL" id="CP016020">
    <property type="protein sequence ID" value="APH05866.1"/>
    <property type="molecule type" value="Genomic_DNA"/>
</dbReference>
<reference evidence="2 3" key="1">
    <citation type="journal article" date="2016" name="Sci. Rep.">
        <title>Complete genome sequence and transcriptomic analysis of a novel marine strain Bacillus weihaiensis reveals the mechanism of brown algae degradation.</title>
        <authorList>
            <person name="Zhu Y."/>
            <person name="Chen P."/>
            <person name="Bao Y."/>
            <person name="Men Y."/>
            <person name="Zeng Y."/>
            <person name="Yang J."/>
            <person name="Sun J."/>
            <person name="Sun Y."/>
        </authorList>
    </citation>
    <scope>NUCLEOTIDE SEQUENCE [LARGE SCALE GENOMIC DNA]</scope>
    <source>
        <strain evidence="2 3">Alg07</strain>
    </source>
</reference>
<accession>A0A1L3MU52</accession>
<dbReference type="Pfam" id="PF08378">
    <property type="entry name" value="NERD"/>
    <property type="match status" value="1"/>
</dbReference>
<dbReference type="OrthoDB" id="569879at2"/>
<dbReference type="AlphaFoldDB" id="A0A1L3MU52"/>
<dbReference type="RefSeq" id="WP_072580662.1">
    <property type="nucleotide sequence ID" value="NZ_CP016020.1"/>
</dbReference>
<gene>
    <name evidence="2" type="ORF">A9C19_14610</name>
</gene>
<dbReference type="KEGG" id="bwh:A9C19_14610"/>
<dbReference type="Proteomes" id="UP000181936">
    <property type="component" value="Chromosome"/>
</dbReference>
<evidence type="ECO:0000313" key="2">
    <source>
        <dbReference type="EMBL" id="APH05866.1"/>
    </source>
</evidence>
<proteinExistence type="predicted"/>